<dbReference type="EMBL" id="CP095075">
    <property type="protein sequence ID" value="UOR10647.1"/>
    <property type="molecule type" value="Genomic_DNA"/>
</dbReference>
<sequence>MDDFDTIISDLELPNELKDFLISSKSIREYINKPLLKDVEDLYIFYKSFYVFDKSEFGAQSIAAIKRCKDQSTFYYYLKKILDSDLEFQSKNSLNKEELNYIKLERGLLNDIIKDSTSIFIHIVNKIYNKEENIDMIQTYKAVGKLELINQIIEDPYYKDLLESGKIVINEATTA</sequence>
<evidence type="ECO:0000313" key="1">
    <source>
        <dbReference type="EMBL" id="UOR10647.1"/>
    </source>
</evidence>
<accession>A0ABY4H849</accession>
<protein>
    <submittedName>
        <fullName evidence="1">Uncharacterized protein</fullName>
    </submittedName>
</protein>
<gene>
    <name evidence="1" type="ORF">MUO15_13380</name>
</gene>
<evidence type="ECO:0000313" key="2">
    <source>
        <dbReference type="Proteomes" id="UP000830326"/>
    </source>
</evidence>
<reference evidence="1" key="1">
    <citation type="submission" date="2022-04" db="EMBL/GenBank/DDBJ databases">
        <title>Halobacillus sp. isolated from saltern.</title>
        <authorList>
            <person name="Won M."/>
            <person name="Lee C.-M."/>
            <person name="Woen H.-Y."/>
            <person name="Kwon S.-W."/>
        </authorList>
    </citation>
    <scope>NUCLEOTIDE SEQUENCE</scope>
    <source>
        <strain evidence="1">SSHM10-5</strain>
    </source>
</reference>
<proteinExistence type="predicted"/>
<dbReference type="RefSeq" id="WP_245029854.1">
    <property type="nucleotide sequence ID" value="NZ_CP095075.1"/>
</dbReference>
<keyword evidence="2" id="KW-1185">Reference proteome</keyword>
<dbReference type="Proteomes" id="UP000830326">
    <property type="component" value="Chromosome"/>
</dbReference>
<name>A0ABY4H849_9BACI</name>
<organism evidence="1 2">
    <name type="scientific">Halobacillus amylolyticus</name>
    <dbReference type="NCBI Taxonomy" id="2932259"/>
    <lineage>
        <taxon>Bacteria</taxon>
        <taxon>Bacillati</taxon>
        <taxon>Bacillota</taxon>
        <taxon>Bacilli</taxon>
        <taxon>Bacillales</taxon>
        <taxon>Bacillaceae</taxon>
        <taxon>Halobacillus</taxon>
    </lineage>
</organism>